<feature type="compositionally biased region" description="Polar residues" evidence="1">
    <location>
        <begin position="396"/>
        <end position="413"/>
    </location>
</feature>
<keyword evidence="3" id="KW-1185">Reference proteome</keyword>
<dbReference type="EMBL" id="JARJLG010000005">
    <property type="protein sequence ID" value="KAJ7780601.1"/>
    <property type="molecule type" value="Genomic_DNA"/>
</dbReference>
<feature type="region of interest" description="Disordered" evidence="1">
    <location>
        <begin position="14"/>
        <end position="43"/>
    </location>
</feature>
<comment type="caution">
    <text evidence="2">The sequence shown here is derived from an EMBL/GenBank/DDBJ whole genome shotgun (WGS) entry which is preliminary data.</text>
</comment>
<dbReference type="AlphaFoldDB" id="A0AAD7KAN1"/>
<name>A0AAD7KAN1_9AGAR</name>
<reference evidence="2" key="1">
    <citation type="submission" date="2023-03" db="EMBL/GenBank/DDBJ databases">
        <title>Massive genome expansion in bonnet fungi (Mycena s.s.) driven by repeated elements and novel gene families across ecological guilds.</title>
        <authorList>
            <consortium name="Lawrence Berkeley National Laboratory"/>
            <person name="Harder C.B."/>
            <person name="Miyauchi S."/>
            <person name="Viragh M."/>
            <person name="Kuo A."/>
            <person name="Thoen E."/>
            <person name="Andreopoulos B."/>
            <person name="Lu D."/>
            <person name="Skrede I."/>
            <person name="Drula E."/>
            <person name="Henrissat B."/>
            <person name="Morin E."/>
            <person name="Kohler A."/>
            <person name="Barry K."/>
            <person name="LaButti K."/>
            <person name="Morin E."/>
            <person name="Salamov A."/>
            <person name="Lipzen A."/>
            <person name="Mereny Z."/>
            <person name="Hegedus B."/>
            <person name="Baldrian P."/>
            <person name="Stursova M."/>
            <person name="Weitz H."/>
            <person name="Taylor A."/>
            <person name="Grigoriev I.V."/>
            <person name="Nagy L.G."/>
            <person name="Martin F."/>
            <person name="Kauserud H."/>
        </authorList>
    </citation>
    <scope>NUCLEOTIDE SEQUENCE</scope>
    <source>
        <strain evidence="2">CBHHK188m</strain>
    </source>
</reference>
<evidence type="ECO:0000313" key="2">
    <source>
        <dbReference type="EMBL" id="KAJ7780601.1"/>
    </source>
</evidence>
<accession>A0AAD7KAN1</accession>
<feature type="region of interest" description="Disordered" evidence="1">
    <location>
        <begin position="340"/>
        <end position="413"/>
    </location>
</feature>
<evidence type="ECO:0000256" key="1">
    <source>
        <dbReference type="SAM" id="MobiDB-lite"/>
    </source>
</evidence>
<organism evidence="2 3">
    <name type="scientific">Mycena maculata</name>
    <dbReference type="NCBI Taxonomy" id="230809"/>
    <lineage>
        <taxon>Eukaryota</taxon>
        <taxon>Fungi</taxon>
        <taxon>Dikarya</taxon>
        <taxon>Basidiomycota</taxon>
        <taxon>Agaricomycotina</taxon>
        <taxon>Agaricomycetes</taxon>
        <taxon>Agaricomycetidae</taxon>
        <taxon>Agaricales</taxon>
        <taxon>Marasmiineae</taxon>
        <taxon>Mycenaceae</taxon>
        <taxon>Mycena</taxon>
    </lineage>
</organism>
<proteinExistence type="predicted"/>
<sequence length="889" mass="98718">MSDPCACGQPWFGHEAESTSVQPPVADPFRPQGSALAVPPPLATSAPPDLLSASLPSPVTTFGRSTLSTLATANDNRNSAIASHFPKPKYRPPRAFPSNTTPPPPPFQVLIGFWPNVIGPSFHEPPGAPTLDFAYTIDEFTEMLMKIKKHGLVFPATLRDGPSIIQDLDAEVLAHLAQCYLALPTGTTQVTAVDSVVPWFRLQWMLLQPSRRKTVYVFSQHPTANANNFCRKMILELNSKFPNPDTEHSNLPLIVLAPRFGHVSGSLTCNLSPNALIDAAHLESLHSCFGQRILHGLPYSGRHRDLQCHPASCPDDDQPLVSAPAQIPRRRERTPAAMVASSSASQVRSHSPLLNLSPPRNRRRVDPPPVIEVLSSDDEDLLPPVPLLPLRRTNPPRASTSTNTHTGTPPRTSSALLRLATGSQISDWQQRIWLDVGTVPEAHEVRIDGVNITGMAQYILDIFIHLRSKQSDSSSSSTFPRPPSIRRPRTTMTHMSFLQHEMHRSYSVGPRIGSSVGRGVERSVWRCLLPLVAQDDQFWQPSTVDAGYFTFLLSPVSTLDRTNRFYVYGQLIALHLYYLGHGLSIGLWPVLAIALGRKSTLLGQKFLALVSPDIAEELNPWFQLRPEDPIPSGATHPVRSLIMELLNTQPFMVPSVRTLAQHDNWTSEVVSHKLFGCAPWDKPQFIAMSSGFDMLISDRLTFGHHFRTLNPLDAALLIAGMYRREIQSLADDVMPHLHFSVTAPSPQVDLMKSLFEMRFKRYLAGRGHPPWFRQQGLVDSDVEMERASELPFLRAQFLLVTALESSYLPIKDNWSIQFTVSSALQPALSGNTQEAPPLQFHTCGGSVDVRVNRKLLELMMKSPPGNQDTEFDVWAHTQLYNADLAYNNL</sequence>
<evidence type="ECO:0000313" key="3">
    <source>
        <dbReference type="Proteomes" id="UP001215280"/>
    </source>
</evidence>
<feature type="compositionally biased region" description="Low complexity" evidence="1">
    <location>
        <begin position="340"/>
        <end position="359"/>
    </location>
</feature>
<dbReference type="Proteomes" id="UP001215280">
    <property type="component" value="Unassembled WGS sequence"/>
</dbReference>
<gene>
    <name evidence="2" type="ORF">DFH07DRAFT_949834</name>
</gene>
<feature type="region of interest" description="Disordered" evidence="1">
    <location>
        <begin position="81"/>
        <end position="102"/>
    </location>
</feature>
<protein>
    <submittedName>
        <fullName evidence="2">Uncharacterized protein</fullName>
    </submittedName>
</protein>